<dbReference type="EMBL" id="MUFC01000012">
    <property type="protein sequence ID" value="OOE86981.1"/>
    <property type="molecule type" value="Genomic_DNA"/>
</dbReference>
<evidence type="ECO:0000313" key="2">
    <source>
        <dbReference type="EMBL" id="OOE86981.1"/>
    </source>
</evidence>
<protein>
    <submittedName>
        <fullName evidence="2">ISL3 family transposase</fullName>
    </submittedName>
</protein>
<evidence type="ECO:0000313" key="3">
    <source>
        <dbReference type="Proteomes" id="UP000188627"/>
    </source>
</evidence>
<dbReference type="Pfam" id="PF01610">
    <property type="entry name" value="DDE_Tnp_ISL3"/>
    <property type="match status" value="1"/>
</dbReference>
<keyword evidence="3" id="KW-1185">Reference proteome</keyword>
<proteinExistence type="predicted"/>
<reference evidence="3" key="1">
    <citation type="submission" date="2017-01" db="EMBL/GenBank/DDBJ databases">
        <title>Draft genome of the species Salinivibrio sharmensis.</title>
        <authorList>
            <person name="Lopez-Hermoso C."/>
            <person name="De La Haba R."/>
            <person name="Sanchez-Porro C."/>
            <person name="Ventosa A."/>
        </authorList>
    </citation>
    <scope>NUCLEOTIDE SEQUENCE [LARGE SCALE GENOMIC DNA]</scope>
    <source>
        <strain evidence="3">CBH463</strain>
    </source>
</reference>
<gene>
    <name evidence="2" type="ORF">BZG74_11480</name>
</gene>
<feature type="domain" description="Transposase IS204/IS1001/IS1096/IS1165 DDE" evidence="1">
    <location>
        <begin position="1"/>
        <end position="47"/>
    </location>
</feature>
<dbReference type="Proteomes" id="UP000188627">
    <property type="component" value="Unassembled WGS sequence"/>
</dbReference>
<accession>A0ABX3KE24</accession>
<organism evidence="2 3">
    <name type="scientific">Salinivibrio sharmensis</name>
    <dbReference type="NCBI Taxonomy" id="390883"/>
    <lineage>
        <taxon>Bacteria</taxon>
        <taxon>Pseudomonadati</taxon>
        <taxon>Pseudomonadota</taxon>
        <taxon>Gammaproteobacteria</taxon>
        <taxon>Vibrionales</taxon>
        <taxon>Vibrionaceae</taxon>
        <taxon>Salinivibrio</taxon>
    </lineage>
</organism>
<feature type="non-terminal residue" evidence="2">
    <location>
        <position position="1"/>
    </location>
</feature>
<sequence>KKHLPAILNAMRLKASNGLAEAINAKIQYMKLRAKGFRNKQRFKTAILFYFGGLDMTFHHER</sequence>
<dbReference type="RefSeq" id="WP_162274017.1">
    <property type="nucleotide sequence ID" value="NZ_MUFC01000012.1"/>
</dbReference>
<name>A0ABX3KE24_9GAMM</name>
<dbReference type="InterPro" id="IPR002560">
    <property type="entry name" value="Transposase_DDE"/>
</dbReference>
<comment type="caution">
    <text evidence="2">The sequence shown here is derived from an EMBL/GenBank/DDBJ whole genome shotgun (WGS) entry which is preliminary data.</text>
</comment>
<evidence type="ECO:0000259" key="1">
    <source>
        <dbReference type="Pfam" id="PF01610"/>
    </source>
</evidence>